<feature type="transmembrane region" description="Helical" evidence="1">
    <location>
        <begin position="37"/>
        <end position="59"/>
    </location>
</feature>
<evidence type="ECO:0000313" key="3">
    <source>
        <dbReference type="Proteomes" id="UP000689195"/>
    </source>
</evidence>
<evidence type="ECO:0000256" key="1">
    <source>
        <dbReference type="SAM" id="Phobius"/>
    </source>
</evidence>
<dbReference type="Proteomes" id="UP000689195">
    <property type="component" value="Unassembled WGS sequence"/>
</dbReference>
<name>A0A8S1TET9_9CILI</name>
<sequence length="153" mass="19009">MKLLFYLLEPCHLELIISDLFRDLFYLQSNEEDLELISLLLIITEPLYFCQSYSFFFILKPYSSFQVQFYYIEHFLVQLLINNHQDQLLQFLKVIIHYWIIENYKIQYFILMGILVITFQFFQILQCLQLFKDCYQQHYYHRNFEIVFLYQSN</sequence>
<dbReference type="AlphaFoldDB" id="A0A8S1TET9"/>
<feature type="transmembrane region" description="Helical" evidence="1">
    <location>
        <begin position="106"/>
        <end position="125"/>
    </location>
</feature>
<keyword evidence="1" id="KW-0472">Membrane</keyword>
<keyword evidence="3" id="KW-1185">Reference proteome</keyword>
<evidence type="ECO:0008006" key="4">
    <source>
        <dbReference type="Google" id="ProtNLM"/>
    </source>
</evidence>
<reference evidence="2" key="1">
    <citation type="submission" date="2021-01" db="EMBL/GenBank/DDBJ databases">
        <authorList>
            <consortium name="Genoscope - CEA"/>
            <person name="William W."/>
        </authorList>
    </citation>
    <scope>NUCLEOTIDE SEQUENCE</scope>
</reference>
<dbReference type="EMBL" id="CAJJDO010000019">
    <property type="protein sequence ID" value="CAD8149716.1"/>
    <property type="molecule type" value="Genomic_DNA"/>
</dbReference>
<comment type="caution">
    <text evidence="2">The sequence shown here is derived from an EMBL/GenBank/DDBJ whole genome shotgun (WGS) entry which is preliminary data.</text>
</comment>
<evidence type="ECO:0000313" key="2">
    <source>
        <dbReference type="EMBL" id="CAD8149716.1"/>
    </source>
</evidence>
<keyword evidence="1" id="KW-1133">Transmembrane helix</keyword>
<gene>
    <name evidence="2" type="ORF">PPENT_87.1.T0190251</name>
</gene>
<keyword evidence="1" id="KW-0812">Transmembrane</keyword>
<organism evidence="2 3">
    <name type="scientific">Paramecium pentaurelia</name>
    <dbReference type="NCBI Taxonomy" id="43138"/>
    <lineage>
        <taxon>Eukaryota</taxon>
        <taxon>Sar</taxon>
        <taxon>Alveolata</taxon>
        <taxon>Ciliophora</taxon>
        <taxon>Intramacronucleata</taxon>
        <taxon>Oligohymenophorea</taxon>
        <taxon>Peniculida</taxon>
        <taxon>Parameciidae</taxon>
        <taxon>Paramecium</taxon>
    </lineage>
</organism>
<accession>A0A8S1TET9</accession>
<proteinExistence type="predicted"/>
<protein>
    <recommendedName>
        <fullName evidence="4">Transmembrane protein</fullName>
    </recommendedName>
</protein>